<keyword evidence="2" id="KW-1185">Reference proteome</keyword>
<reference evidence="2" key="1">
    <citation type="journal article" date="2015" name="PLoS Genet.">
        <title>Genome Sequence and Transcriptome Analyses of Chrysochromulina tobin: Metabolic Tools for Enhanced Algal Fitness in the Prominent Order Prymnesiales (Haptophyceae).</title>
        <authorList>
            <person name="Hovde B.T."/>
            <person name="Deodato C.R."/>
            <person name="Hunsperger H.M."/>
            <person name="Ryken S.A."/>
            <person name="Yost W."/>
            <person name="Jha R.K."/>
            <person name="Patterson J."/>
            <person name="Monnat R.J. Jr."/>
            <person name="Barlow S.B."/>
            <person name="Starkenburg S.R."/>
            <person name="Cattolico R.A."/>
        </authorList>
    </citation>
    <scope>NUCLEOTIDE SEQUENCE</scope>
    <source>
        <strain evidence="2">CCMP291</strain>
    </source>
</reference>
<evidence type="ECO:0000313" key="1">
    <source>
        <dbReference type="EMBL" id="KOO29472.1"/>
    </source>
</evidence>
<sequence>MRMLFDGSACGKALNIKGKSARSGILSGFVPFLQIDNEADKGKVGTSPSDARSRVFFRTKAARDSVRARLEPILAEIEARATKATQLMTGWKLGKMALDEYQRDECLHDLGLLWKMKAGHETLIDIDEHARPEVPALNQAYGLDMPERLLWQAFVVRQDISHPPGWEPGRPSEPAFMDLNMQAKREKKKPLAAIWQYDRENPMNPRGLLMAHEEEIGVRPVASDIDAFLIGSKGMEAGPPLPDDQLKLAHWCITNVAGVLETPMSQGWTKRWLDVLKHETVINAVPKHSMPEFGYGDTRSYDIIVKIVQRLNFSGAVRHGAECFNFYFPQELDTEFLVCWEGFKDYVPLNVPWAYVDQAGLKHFLMARLEEGYSFPLNPKWILCDPGFRDIFDVMQSAPHAQESLESWLPADLRKRINELLKAYPEGFKPVAKEGESMIMIDNDMAEWELRRHAALARAKAKLKAIHKFNMLIRRRSMDTGFPAVAPLS</sequence>
<accession>A0A0M0JT72</accession>
<dbReference type="Proteomes" id="UP000037460">
    <property type="component" value="Unassembled WGS sequence"/>
</dbReference>
<evidence type="ECO:0000313" key="2">
    <source>
        <dbReference type="Proteomes" id="UP000037460"/>
    </source>
</evidence>
<comment type="caution">
    <text evidence="1">The sequence shown here is derived from an EMBL/GenBank/DDBJ whole genome shotgun (WGS) entry which is preliminary data.</text>
</comment>
<organism evidence="1 2">
    <name type="scientific">Chrysochromulina tobinii</name>
    <dbReference type="NCBI Taxonomy" id="1460289"/>
    <lineage>
        <taxon>Eukaryota</taxon>
        <taxon>Haptista</taxon>
        <taxon>Haptophyta</taxon>
        <taxon>Prymnesiophyceae</taxon>
        <taxon>Prymnesiales</taxon>
        <taxon>Chrysochromulinaceae</taxon>
        <taxon>Chrysochromulina</taxon>
    </lineage>
</organism>
<proteinExistence type="predicted"/>
<gene>
    <name evidence="1" type="ORF">Ctob_008814</name>
</gene>
<dbReference type="EMBL" id="JWZX01002410">
    <property type="protein sequence ID" value="KOO29472.1"/>
    <property type="molecule type" value="Genomic_DNA"/>
</dbReference>
<name>A0A0M0JT72_9EUKA</name>
<protein>
    <submittedName>
        <fullName evidence="1">Uncharacterized protein</fullName>
    </submittedName>
</protein>
<dbReference type="OrthoDB" id="10264606at2759"/>
<dbReference type="AlphaFoldDB" id="A0A0M0JT72"/>